<feature type="compositionally biased region" description="Low complexity" evidence="1">
    <location>
        <begin position="317"/>
        <end position="338"/>
    </location>
</feature>
<comment type="caution">
    <text evidence="3">The sequence shown here is derived from an EMBL/GenBank/DDBJ whole genome shotgun (WGS) entry which is preliminary data.</text>
</comment>
<feature type="region of interest" description="Disordered" evidence="1">
    <location>
        <begin position="217"/>
        <end position="245"/>
    </location>
</feature>
<evidence type="ECO:0000313" key="3">
    <source>
        <dbReference type="EMBL" id="KAG2538408.1"/>
    </source>
</evidence>
<sequence>MAQRQDLADHLDFSPGLSFQKEVCQRFGRSVHHPSSSPDGSFLLLATFRRYTFWLTEDLVALALQSCLSGTASGFHVKFQSDRHFRFSVSCKDVGFHVYWLRRFIGASFDVYFHLWSNGAPPWEREKLLWEQEQLKEWTFVQSKKQKHARPMEDKPTRRVRFAPKLVHDSPVKLHQPPMQSDFIHFGAFKVPMDTPVNLVFGQLKKDLGSKTDVLHDPESQACSSHHRGFQNSNQSAGNGASRPCGKCLRPGHAARFCRSVWRCRDCFKLGHKATWCRTAAKPKLFWAPKPVKGVAGMSQALGFSTETDDRDSSVTSPVASPFDSSSSPSNSSSATPAGDPPLPTKPEGMHVQHGWARPARARVALGGEPPRRHEEYAIITMEPEPHPQQVAGILEDISEFLQL</sequence>
<dbReference type="GO" id="GO:0008270">
    <property type="term" value="F:zinc ion binding"/>
    <property type="evidence" value="ECO:0007669"/>
    <property type="project" value="InterPro"/>
</dbReference>
<dbReference type="InterPro" id="IPR036875">
    <property type="entry name" value="Znf_CCHC_sf"/>
</dbReference>
<dbReference type="PANTHER" id="PTHR33075">
    <property type="entry name" value="OS02G0499800 PROTEIN"/>
    <property type="match status" value="1"/>
</dbReference>
<protein>
    <recommendedName>
        <fullName evidence="2">CCHC-type domain-containing protein</fullName>
    </recommendedName>
</protein>
<dbReference type="InterPro" id="IPR001878">
    <property type="entry name" value="Znf_CCHC"/>
</dbReference>
<dbReference type="Proteomes" id="UP000823388">
    <property type="component" value="Chromosome 9N"/>
</dbReference>
<feature type="compositionally biased region" description="Polar residues" evidence="1">
    <location>
        <begin position="230"/>
        <end position="239"/>
    </location>
</feature>
<gene>
    <name evidence="3" type="ORF">PVAP13_9NG430000</name>
</gene>
<dbReference type="SUPFAM" id="SSF57756">
    <property type="entry name" value="Retrovirus zinc finger-like domains"/>
    <property type="match status" value="1"/>
</dbReference>
<evidence type="ECO:0000259" key="2">
    <source>
        <dbReference type="SMART" id="SM00343"/>
    </source>
</evidence>
<evidence type="ECO:0000313" key="4">
    <source>
        <dbReference type="Proteomes" id="UP000823388"/>
    </source>
</evidence>
<proteinExistence type="predicted"/>
<dbReference type="GO" id="GO:0003676">
    <property type="term" value="F:nucleic acid binding"/>
    <property type="evidence" value="ECO:0007669"/>
    <property type="project" value="InterPro"/>
</dbReference>
<evidence type="ECO:0000256" key="1">
    <source>
        <dbReference type="SAM" id="MobiDB-lite"/>
    </source>
</evidence>
<feature type="region of interest" description="Disordered" evidence="1">
    <location>
        <begin position="305"/>
        <end position="354"/>
    </location>
</feature>
<dbReference type="AlphaFoldDB" id="A0A8T0MNY8"/>
<name>A0A8T0MNY8_PANVG</name>
<dbReference type="InterPro" id="IPR056018">
    <property type="entry name" value="DUF7597"/>
</dbReference>
<feature type="domain" description="CCHC-type" evidence="2">
    <location>
        <begin position="244"/>
        <end position="260"/>
    </location>
</feature>
<dbReference type="Pfam" id="PF24530">
    <property type="entry name" value="DUF7597"/>
    <property type="match status" value="1"/>
</dbReference>
<keyword evidence="4" id="KW-1185">Reference proteome</keyword>
<feature type="domain" description="CCHC-type" evidence="2">
    <location>
        <begin position="263"/>
        <end position="279"/>
    </location>
</feature>
<dbReference type="EMBL" id="CM029054">
    <property type="protein sequence ID" value="KAG2538408.1"/>
    <property type="molecule type" value="Genomic_DNA"/>
</dbReference>
<accession>A0A8T0MNY8</accession>
<organism evidence="3 4">
    <name type="scientific">Panicum virgatum</name>
    <name type="common">Blackwell switchgrass</name>
    <dbReference type="NCBI Taxonomy" id="38727"/>
    <lineage>
        <taxon>Eukaryota</taxon>
        <taxon>Viridiplantae</taxon>
        <taxon>Streptophyta</taxon>
        <taxon>Embryophyta</taxon>
        <taxon>Tracheophyta</taxon>
        <taxon>Spermatophyta</taxon>
        <taxon>Magnoliopsida</taxon>
        <taxon>Liliopsida</taxon>
        <taxon>Poales</taxon>
        <taxon>Poaceae</taxon>
        <taxon>PACMAD clade</taxon>
        <taxon>Panicoideae</taxon>
        <taxon>Panicodae</taxon>
        <taxon>Paniceae</taxon>
        <taxon>Panicinae</taxon>
        <taxon>Panicum</taxon>
        <taxon>Panicum sect. Hiantes</taxon>
    </lineage>
</organism>
<reference evidence="3" key="1">
    <citation type="submission" date="2020-05" db="EMBL/GenBank/DDBJ databases">
        <title>WGS assembly of Panicum virgatum.</title>
        <authorList>
            <person name="Lovell J.T."/>
            <person name="Jenkins J."/>
            <person name="Shu S."/>
            <person name="Juenger T.E."/>
            <person name="Schmutz J."/>
        </authorList>
    </citation>
    <scope>NUCLEOTIDE SEQUENCE</scope>
    <source>
        <strain evidence="3">AP13</strain>
    </source>
</reference>
<dbReference type="SMART" id="SM00343">
    <property type="entry name" value="ZnF_C2HC"/>
    <property type="match status" value="2"/>
</dbReference>